<dbReference type="InterPro" id="IPR021878">
    <property type="entry name" value="TgpA_N"/>
</dbReference>
<feature type="domain" description="Transglutaminase-like" evidence="2">
    <location>
        <begin position="402"/>
        <end position="474"/>
    </location>
</feature>
<dbReference type="InterPro" id="IPR038765">
    <property type="entry name" value="Papain-like_cys_pep_sf"/>
</dbReference>
<dbReference type="InterPro" id="IPR002931">
    <property type="entry name" value="Transglutaminase-like"/>
</dbReference>
<name>A0A448D5A7_9NEIS</name>
<keyword evidence="3" id="KW-0378">Hydrolase</keyword>
<reference evidence="3 4" key="1">
    <citation type="submission" date="2018-12" db="EMBL/GenBank/DDBJ databases">
        <authorList>
            <consortium name="Pathogen Informatics"/>
        </authorList>
    </citation>
    <scope>NUCLEOTIDE SEQUENCE [LARGE SCALE GENOMIC DNA]</scope>
    <source>
        <strain evidence="3 4">NCTC10296</strain>
    </source>
</reference>
<dbReference type="PANTHER" id="PTHR42736:SF1">
    <property type="entry name" value="PROTEIN-GLUTAMINE GAMMA-GLUTAMYLTRANSFERASE"/>
    <property type="match status" value="1"/>
</dbReference>
<dbReference type="GO" id="GO:0006508">
    <property type="term" value="P:proteolysis"/>
    <property type="evidence" value="ECO:0007669"/>
    <property type="project" value="UniProtKB-KW"/>
</dbReference>
<evidence type="ECO:0000256" key="1">
    <source>
        <dbReference type="SAM" id="Phobius"/>
    </source>
</evidence>
<evidence type="ECO:0000313" key="3">
    <source>
        <dbReference type="EMBL" id="VEE99192.1"/>
    </source>
</evidence>
<dbReference type="Proteomes" id="UP000279284">
    <property type="component" value="Chromosome"/>
</dbReference>
<feature type="transmembrane region" description="Helical" evidence="1">
    <location>
        <begin position="534"/>
        <end position="563"/>
    </location>
</feature>
<keyword evidence="1" id="KW-1133">Transmembrane helix</keyword>
<feature type="transmembrane region" description="Helical" evidence="1">
    <location>
        <begin position="135"/>
        <end position="158"/>
    </location>
</feature>
<gene>
    <name evidence="3" type="ORF">NCTC10296_00212</name>
</gene>
<dbReference type="Pfam" id="PF11992">
    <property type="entry name" value="TgpA_N"/>
    <property type="match status" value="1"/>
</dbReference>
<dbReference type="STRING" id="493.BWD07_08315"/>
<protein>
    <submittedName>
        <fullName evidence="3">Uncharacterized protein involved in cytokinesis, contains TGc (Transglutaminase/protease-like) domain</fullName>
    </submittedName>
</protein>
<keyword evidence="3" id="KW-0645">Protease</keyword>
<evidence type="ECO:0000259" key="2">
    <source>
        <dbReference type="SMART" id="SM00460"/>
    </source>
</evidence>
<sequence length="664" mass="73346">MFIQNPPFLSGQPRPAVQAAILCVLLMSALPLMANLPGGVMLTFAALLLARFVQMQAGWHKTPPLVLLLLAVGAGLLVWLQVGSVIGREGGISLLLLMVALKAFESSTRRDWQVLLLAMLFLMGGGVLFDQSPLTGVWAVLCLFAASVCFGMLGGLYLKDAAKTGALALVLTLPLMVVLFVAVPRKSEPLWGIPQKSNQAKTGLSNTMQPGSISNLVQSNEWVANITFKGNAPAPEELYWRAIIMTDFNGTSWQAQPDNTIDEARADDMPGETVSYQIILRDQNGVIPALDQSVGSFPKSIARRLGNVLRAQRSYESLRRLDLQARLGGRLPDQPNPAVLQHYLYLPPGNTRSRVLAQSLAQQSADSQAFIQKVLAYYRKNAFSYTLQPPLTEGANGVDAFMFQTKQGFCEHYAQSFVVMMRAAGLPARVVTGYLGADYIAEGDFWQIRSKDAHAWAEVWLPEEKVWLRVDPTAAVSSNRAAGGLQQSLPQNEQGLVQNGGGAFAKWRETGQYYWQQWVVNYDQSRQNNLFAKLGLGGFGFAAFALVLGVGGALALIPVFFWWRKGRRNDQNPLEEGFVLLKNALLGVEDETRYGVTASELRTLMRENGLQDAQLERVLEQYENWQYTADRPPTQAQQHAWLKQVRKMAAAYQKQAEKSVSDRH</sequence>
<dbReference type="Gene3D" id="3.10.620.30">
    <property type="match status" value="1"/>
</dbReference>
<dbReference type="InterPro" id="IPR052901">
    <property type="entry name" value="Bact_TGase-like"/>
</dbReference>
<keyword evidence="1" id="KW-0812">Transmembrane</keyword>
<accession>A0A448D5A7</accession>
<keyword evidence="4" id="KW-1185">Reference proteome</keyword>
<keyword evidence="1" id="KW-0472">Membrane</keyword>
<organism evidence="3 4">
    <name type="scientific">Neisseria canis</name>
    <dbReference type="NCBI Taxonomy" id="493"/>
    <lineage>
        <taxon>Bacteria</taxon>
        <taxon>Pseudomonadati</taxon>
        <taxon>Pseudomonadota</taxon>
        <taxon>Betaproteobacteria</taxon>
        <taxon>Neisseriales</taxon>
        <taxon>Neisseriaceae</taxon>
        <taxon>Neisseria</taxon>
    </lineage>
</organism>
<dbReference type="RefSeq" id="WP_085416965.1">
    <property type="nucleotide sequence ID" value="NZ_CAUJPY010000019.1"/>
</dbReference>
<dbReference type="PANTHER" id="PTHR42736">
    <property type="entry name" value="PROTEIN-GLUTAMINE GAMMA-GLUTAMYLTRANSFERASE"/>
    <property type="match status" value="1"/>
</dbReference>
<dbReference type="Pfam" id="PF01841">
    <property type="entry name" value="Transglut_core"/>
    <property type="match status" value="1"/>
</dbReference>
<dbReference type="OrthoDB" id="9804872at2"/>
<dbReference type="EMBL" id="LR134313">
    <property type="protein sequence ID" value="VEE99192.1"/>
    <property type="molecule type" value="Genomic_DNA"/>
</dbReference>
<dbReference type="AlphaFoldDB" id="A0A448D5A7"/>
<dbReference type="GO" id="GO:0008233">
    <property type="term" value="F:peptidase activity"/>
    <property type="evidence" value="ECO:0007669"/>
    <property type="project" value="UniProtKB-KW"/>
</dbReference>
<dbReference type="SMART" id="SM00460">
    <property type="entry name" value="TGc"/>
    <property type="match status" value="1"/>
</dbReference>
<feature type="transmembrane region" description="Helical" evidence="1">
    <location>
        <begin position="62"/>
        <end position="80"/>
    </location>
</feature>
<proteinExistence type="predicted"/>
<feature type="transmembrane region" description="Helical" evidence="1">
    <location>
        <begin position="17"/>
        <end position="50"/>
    </location>
</feature>
<evidence type="ECO:0000313" key="4">
    <source>
        <dbReference type="Proteomes" id="UP000279284"/>
    </source>
</evidence>
<dbReference type="SUPFAM" id="SSF54001">
    <property type="entry name" value="Cysteine proteinases"/>
    <property type="match status" value="1"/>
</dbReference>
<feature type="transmembrane region" description="Helical" evidence="1">
    <location>
        <begin position="165"/>
        <end position="183"/>
    </location>
</feature>
<dbReference type="KEGG" id="nci:NCTC10296_00212"/>